<name>A0A1G1ZPK0_9BACT</name>
<proteinExistence type="predicted"/>
<sequence>MTHDNNRCGLRGRFIRTKKGTQAFKVESRITLTYYNRKVIQLPDEYILGEEIDIKEIARDHRGIVIRGSIETINGEIEERNGKFFFVADYIQYVVPIQNLLDSIDVIEIKPEIHDPNGAIRRLNGWRN</sequence>
<reference evidence="1 2" key="1">
    <citation type="journal article" date="2016" name="Nat. Commun.">
        <title>Thousands of microbial genomes shed light on interconnected biogeochemical processes in an aquifer system.</title>
        <authorList>
            <person name="Anantharaman K."/>
            <person name="Brown C.T."/>
            <person name="Hug L.A."/>
            <person name="Sharon I."/>
            <person name="Castelle C.J."/>
            <person name="Probst A.J."/>
            <person name="Thomas B.C."/>
            <person name="Singh A."/>
            <person name="Wilkins M.J."/>
            <person name="Karaoz U."/>
            <person name="Brodie E.L."/>
            <person name="Williams K.H."/>
            <person name="Hubbard S.S."/>
            <person name="Banfield J.F."/>
        </authorList>
    </citation>
    <scope>NUCLEOTIDE SEQUENCE [LARGE SCALE GENOMIC DNA]</scope>
</reference>
<evidence type="ECO:0000313" key="2">
    <source>
        <dbReference type="Proteomes" id="UP000178517"/>
    </source>
</evidence>
<evidence type="ECO:0000313" key="1">
    <source>
        <dbReference type="EMBL" id="OGY66086.1"/>
    </source>
</evidence>
<dbReference type="AlphaFoldDB" id="A0A1G1ZPK0"/>
<comment type="caution">
    <text evidence="1">The sequence shown here is derived from an EMBL/GenBank/DDBJ whole genome shotgun (WGS) entry which is preliminary data.</text>
</comment>
<gene>
    <name evidence="1" type="ORF">A3A04_00805</name>
</gene>
<organism evidence="1 2">
    <name type="scientific">Candidatus Harrisonbacteria bacterium RIFCSPLOWO2_01_FULL_40_28</name>
    <dbReference type="NCBI Taxonomy" id="1798406"/>
    <lineage>
        <taxon>Bacteria</taxon>
        <taxon>Candidatus Harrisoniibacteriota</taxon>
    </lineage>
</organism>
<dbReference type="EMBL" id="MHJI01000010">
    <property type="protein sequence ID" value="OGY66086.1"/>
    <property type="molecule type" value="Genomic_DNA"/>
</dbReference>
<protein>
    <submittedName>
        <fullName evidence="1">Uncharacterized protein</fullName>
    </submittedName>
</protein>
<dbReference type="Proteomes" id="UP000178517">
    <property type="component" value="Unassembled WGS sequence"/>
</dbReference>
<accession>A0A1G1ZPK0</accession>